<keyword evidence="5" id="KW-0812">Transmembrane</keyword>
<dbReference type="SMART" id="SM00020">
    <property type="entry name" value="Tryp_SPc"/>
    <property type="match status" value="1"/>
</dbReference>
<dbReference type="InterPro" id="IPR009003">
    <property type="entry name" value="Peptidase_S1_PA"/>
</dbReference>
<dbReference type="GO" id="GO:0006508">
    <property type="term" value="P:proteolysis"/>
    <property type="evidence" value="ECO:0007669"/>
    <property type="project" value="UniProtKB-KW"/>
</dbReference>
<dbReference type="InterPro" id="IPR043504">
    <property type="entry name" value="Peptidase_S1_PA_chymotrypsin"/>
</dbReference>
<dbReference type="PANTHER" id="PTHR24276">
    <property type="entry name" value="POLYSERASE-RELATED"/>
    <property type="match status" value="1"/>
</dbReference>
<keyword evidence="4" id="KW-1015">Disulfide bond</keyword>
<keyword evidence="5" id="KW-0472">Membrane</keyword>
<feature type="transmembrane region" description="Helical" evidence="5">
    <location>
        <begin position="6"/>
        <end position="26"/>
    </location>
</feature>
<dbReference type="GO" id="GO:0004252">
    <property type="term" value="F:serine-type endopeptidase activity"/>
    <property type="evidence" value="ECO:0007669"/>
    <property type="project" value="InterPro"/>
</dbReference>
<dbReference type="RefSeq" id="XP_014246257.2">
    <property type="nucleotide sequence ID" value="XM_014390771.2"/>
</dbReference>
<keyword evidence="1" id="KW-0645">Protease</keyword>
<keyword evidence="5" id="KW-1133">Transmembrane helix</keyword>
<dbReference type="OrthoDB" id="6261922at2759"/>
<dbReference type="Gene3D" id="2.40.10.10">
    <property type="entry name" value="Trypsin-like serine proteases"/>
    <property type="match status" value="1"/>
</dbReference>
<keyword evidence="3" id="KW-0720">Serine protease</keyword>
<evidence type="ECO:0000259" key="6">
    <source>
        <dbReference type="PROSITE" id="PS50240"/>
    </source>
</evidence>
<sequence length="311" mass="34527">MSFYSNNYRIFSMFILILYFATLNYAKREADVGERKANEKEYPYAIYIIDLKSNIDGTGTLLAPDKIATAAHVVGRRFKVENAELIGGAVYADKPGKLGYQKRNVLKFVVHPEYEKVKEPLHDVCYILAKAPFDINEFVKPAPLAAYDPDSFSKSWDKIVASGIKCYGVAFVKKQGKELKMVRMYSLSQENCEKYAGKEQYDVGIRCLIAYMPENVLCSGDSGGPLVCDGKVYGIFAASSGGYPATPGPDSVVCDGVGVWFMYNTYGKYLKFFDAKPWSSGNLPTPTLLAIAFSALAPLHGNFFERGFVDH</sequence>
<evidence type="ECO:0000256" key="4">
    <source>
        <dbReference type="ARBA" id="ARBA00023157"/>
    </source>
</evidence>
<proteinExistence type="predicted"/>
<evidence type="ECO:0000313" key="7">
    <source>
        <dbReference type="EnsemblMetazoa" id="XP_014246257.2"/>
    </source>
</evidence>
<dbReference type="PROSITE" id="PS50240">
    <property type="entry name" value="TRYPSIN_DOM"/>
    <property type="match status" value="1"/>
</dbReference>
<dbReference type="Pfam" id="PF00089">
    <property type="entry name" value="Trypsin"/>
    <property type="match status" value="1"/>
</dbReference>
<protein>
    <recommendedName>
        <fullName evidence="6">Peptidase S1 domain-containing protein</fullName>
    </recommendedName>
</protein>
<dbReference type="KEGG" id="clec:106664779"/>
<feature type="domain" description="Peptidase S1" evidence="6">
    <location>
        <begin position="31"/>
        <end position="284"/>
    </location>
</feature>
<dbReference type="SUPFAM" id="SSF50494">
    <property type="entry name" value="Trypsin-like serine proteases"/>
    <property type="match status" value="1"/>
</dbReference>
<evidence type="ECO:0000256" key="5">
    <source>
        <dbReference type="SAM" id="Phobius"/>
    </source>
</evidence>
<evidence type="ECO:0000256" key="3">
    <source>
        <dbReference type="ARBA" id="ARBA00022825"/>
    </source>
</evidence>
<evidence type="ECO:0000256" key="1">
    <source>
        <dbReference type="ARBA" id="ARBA00022670"/>
    </source>
</evidence>
<accession>A0A8I6RQD0</accession>
<dbReference type="GeneID" id="106664779"/>
<name>A0A8I6RQD0_CIMLE</name>
<dbReference type="InterPro" id="IPR050430">
    <property type="entry name" value="Peptidase_S1"/>
</dbReference>
<dbReference type="PANTHER" id="PTHR24276:SF96">
    <property type="entry name" value="PEPTIDASE S1 DOMAIN-CONTAINING PROTEIN"/>
    <property type="match status" value="1"/>
</dbReference>
<keyword evidence="8" id="KW-1185">Reference proteome</keyword>
<dbReference type="EnsemblMetazoa" id="XM_014390771.2">
    <property type="protein sequence ID" value="XP_014246257.2"/>
    <property type="gene ID" value="LOC106664779"/>
</dbReference>
<keyword evidence="2" id="KW-0378">Hydrolase</keyword>
<organism evidence="7 8">
    <name type="scientific">Cimex lectularius</name>
    <name type="common">Bed bug</name>
    <name type="synonym">Acanthia lectularia</name>
    <dbReference type="NCBI Taxonomy" id="79782"/>
    <lineage>
        <taxon>Eukaryota</taxon>
        <taxon>Metazoa</taxon>
        <taxon>Ecdysozoa</taxon>
        <taxon>Arthropoda</taxon>
        <taxon>Hexapoda</taxon>
        <taxon>Insecta</taxon>
        <taxon>Pterygota</taxon>
        <taxon>Neoptera</taxon>
        <taxon>Paraneoptera</taxon>
        <taxon>Hemiptera</taxon>
        <taxon>Heteroptera</taxon>
        <taxon>Panheteroptera</taxon>
        <taxon>Cimicomorpha</taxon>
        <taxon>Cimicidae</taxon>
        <taxon>Cimex</taxon>
    </lineage>
</organism>
<evidence type="ECO:0000313" key="8">
    <source>
        <dbReference type="Proteomes" id="UP000494040"/>
    </source>
</evidence>
<dbReference type="Proteomes" id="UP000494040">
    <property type="component" value="Unassembled WGS sequence"/>
</dbReference>
<evidence type="ECO:0000256" key="2">
    <source>
        <dbReference type="ARBA" id="ARBA00022801"/>
    </source>
</evidence>
<reference evidence="7" key="1">
    <citation type="submission" date="2022-01" db="UniProtKB">
        <authorList>
            <consortium name="EnsemblMetazoa"/>
        </authorList>
    </citation>
    <scope>IDENTIFICATION</scope>
</reference>
<dbReference type="InterPro" id="IPR001254">
    <property type="entry name" value="Trypsin_dom"/>
</dbReference>
<dbReference type="AlphaFoldDB" id="A0A8I6RQD0"/>